<feature type="transmembrane region" description="Helical" evidence="1">
    <location>
        <begin position="24"/>
        <end position="42"/>
    </location>
</feature>
<name>A0ABR0A117_9CRUS</name>
<protein>
    <submittedName>
        <fullName evidence="2">Uncharacterized protein</fullName>
    </submittedName>
</protein>
<reference evidence="2 3" key="1">
    <citation type="journal article" date="2023" name="Nucleic Acids Res.">
        <title>The hologenome of Daphnia magna reveals possible DNA methylation and microbiome-mediated evolution of the host genome.</title>
        <authorList>
            <person name="Chaturvedi A."/>
            <person name="Li X."/>
            <person name="Dhandapani V."/>
            <person name="Marshall H."/>
            <person name="Kissane S."/>
            <person name="Cuenca-Cambronero M."/>
            <person name="Asole G."/>
            <person name="Calvet F."/>
            <person name="Ruiz-Romero M."/>
            <person name="Marangio P."/>
            <person name="Guigo R."/>
            <person name="Rago D."/>
            <person name="Mirbahai L."/>
            <person name="Eastwood N."/>
            <person name="Colbourne J.K."/>
            <person name="Zhou J."/>
            <person name="Mallon E."/>
            <person name="Orsini L."/>
        </authorList>
    </citation>
    <scope>NUCLEOTIDE SEQUENCE [LARGE SCALE GENOMIC DNA]</scope>
    <source>
        <strain evidence="2">LRV0_1</strain>
    </source>
</reference>
<keyword evidence="3" id="KW-1185">Reference proteome</keyword>
<accession>A0ABR0A117</accession>
<keyword evidence="1" id="KW-0812">Transmembrane</keyword>
<dbReference type="Proteomes" id="UP001234178">
    <property type="component" value="Unassembled WGS sequence"/>
</dbReference>
<organism evidence="2 3">
    <name type="scientific">Daphnia magna</name>
    <dbReference type="NCBI Taxonomy" id="35525"/>
    <lineage>
        <taxon>Eukaryota</taxon>
        <taxon>Metazoa</taxon>
        <taxon>Ecdysozoa</taxon>
        <taxon>Arthropoda</taxon>
        <taxon>Crustacea</taxon>
        <taxon>Branchiopoda</taxon>
        <taxon>Diplostraca</taxon>
        <taxon>Cladocera</taxon>
        <taxon>Anomopoda</taxon>
        <taxon>Daphniidae</taxon>
        <taxon>Daphnia</taxon>
    </lineage>
</organism>
<evidence type="ECO:0000313" key="3">
    <source>
        <dbReference type="Proteomes" id="UP001234178"/>
    </source>
</evidence>
<sequence length="63" mass="7136">MEFNNFPAVLTVDRFGRFQTFEDFFPTGVFITSVCGIVLVYTDAAIQQSNSSYTQSETKIDQL</sequence>
<keyword evidence="1" id="KW-0472">Membrane</keyword>
<evidence type="ECO:0000313" key="2">
    <source>
        <dbReference type="EMBL" id="KAK4018846.1"/>
    </source>
</evidence>
<proteinExistence type="predicted"/>
<comment type="caution">
    <text evidence="2">The sequence shown here is derived from an EMBL/GenBank/DDBJ whole genome shotgun (WGS) entry which is preliminary data.</text>
</comment>
<dbReference type="EMBL" id="JAOYFB010000036">
    <property type="protein sequence ID" value="KAK4018846.1"/>
    <property type="molecule type" value="Genomic_DNA"/>
</dbReference>
<keyword evidence="1" id="KW-1133">Transmembrane helix</keyword>
<gene>
    <name evidence="2" type="ORF">OUZ56_000886</name>
</gene>
<evidence type="ECO:0000256" key="1">
    <source>
        <dbReference type="SAM" id="Phobius"/>
    </source>
</evidence>